<name>A0A8J7IUD2_9FLAO</name>
<proteinExistence type="predicted"/>
<feature type="transmembrane region" description="Helical" evidence="1">
    <location>
        <begin position="93"/>
        <end position="114"/>
    </location>
</feature>
<keyword evidence="1" id="KW-0472">Membrane</keyword>
<protein>
    <submittedName>
        <fullName evidence="2">Uncharacterized protein</fullName>
    </submittedName>
</protein>
<evidence type="ECO:0000313" key="2">
    <source>
        <dbReference type="EMBL" id="MBJ6366805.1"/>
    </source>
</evidence>
<dbReference type="RefSeq" id="WP_199112589.1">
    <property type="nucleotide sequence ID" value="NZ_JAELVQ010000001.1"/>
</dbReference>
<gene>
    <name evidence="2" type="ORF">JF259_01770</name>
</gene>
<accession>A0A8J7IUD2</accession>
<keyword evidence="3" id="KW-1185">Reference proteome</keyword>
<dbReference type="Proteomes" id="UP000610931">
    <property type="component" value="Unassembled WGS sequence"/>
</dbReference>
<dbReference type="AlphaFoldDB" id="A0A8J7IUD2"/>
<evidence type="ECO:0000256" key="1">
    <source>
        <dbReference type="SAM" id="Phobius"/>
    </source>
</evidence>
<keyword evidence="1" id="KW-0812">Transmembrane</keyword>
<feature type="transmembrane region" description="Helical" evidence="1">
    <location>
        <begin position="208"/>
        <end position="228"/>
    </location>
</feature>
<keyword evidence="1" id="KW-1133">Transmembrane helix</keyword>
<feature type="transmembrane region" description="Helical" evidence="1">
    <location>
        <begin position="126"/>
        <end position="145"/>
    </location>
</feature>
<evidence type="ECO:0000313" key="3">
    <source>
        <dbReference type="Proteomes" id="UP000610931"/>
    </source>
</evidence>
<comment type="caution">
    <text evidence="2">The sequence shown here is derived from an EMBL/GenBank/DDBJ whole genome shotgun (WGS) entry which is preliminary data.</text>
</comment>
<reference evidence="2" key="1">
    <citation type="submission" date="2020-12" db="EMBL/GenBank/DDBJ databases">
        <title>Snuella sp. nov., isolated from sediment in Incheon.</title>
        <authorList>
            <person name="Kim W."/>
        </authorList>
    </citation>
    <scope>NUCLEOTIDE SEQUENCE</scope>
    <source>
        <strain evidence="2">CAU 1569</strain>
    </source>
</reference>
<organism evidence="2 3">
    <name type="scientific">Snuella sedimenti</name>
    <dbReference type="NCBI Taxonomy" id="2798802"/>
    <lineage>
        <taxon>Bacteria</taxon>
        <taxon>Pseudomonadati</taxon>
        <taxon>Bacteroidota</taxon>
        <taxon>Flavobacteriia</taxon>
        <taxon>Flavobacteriales</taxon>
        <taxon>Flavobacteriaceae</taxon>
        <taxon>Snuella</taxon>
    </lineage>
</organism>
<feature type="transmembrane region" description="Helical" evidence="1">
    <location>
        <begin position="157"/>
        <end position="175"/>
    </location>
</feature>
<dbReference type="EMBL" id="JAELVQ010000001">
    <property type="protein sequence ID" value="MBJ6366805.1"/>
    <property type="molecule type" value="Genomic_DNA"/>
</dbReference>
<sequence>MESRTEFNLDNKIQQWKSNLNKKNNLTKSNIIELESHLFDLIDDLGSKGLNEEESFIIAQKRIGKIDDICLEFDKVNTNFSNINKSIPYLKGALIYIAFIALSKLFLLTTLALSQKLSINNITFNTISIILLVFISISFLSTLFFNLNRRKPFLSKLCNINVLVPLIIISSLITFRLSAEIILPGIDASELGNFGFSFSNFAIMETNFAYYKILCGFILLTTSLIFFWRNKKHNKIKQTK</sequence>